<evidence type="ECO:0000256" key="4">
    <source>
        <dbReference type="SAM" id="MobiDB-lite"/>
    </source>
</evidence>
<dbReference type="PATRIC" id="fig|1335048.3.peg.4793"/>
<dbReference type="InterPro" id="IPR013783">
    <property type="entry name" value="Ig-like_fold"/>
</dbReference>
<dbReference type="PANTHER" id="PTHR43002">
    <property type="entry name" value="GLYCOGEN DEBRANCHING ENZYME"/>
    <property type="match status" value="1"/>
</dbReference>
<dbReference type="InterPro" id="IPR011837">
    <property type="entry name" value="Glycogen_debranch_GlgX"/>
</dbReference>
<dbReference type="Gene3D" id="2.60.40.1180">
    <property type="entry name" value="Golgi alpha-mannosidase II"/>
    <property type="match status" value="1"/>
</dbReference>
<keyword evidence="2" id="KW-0378">Hydrolase</keyword>
<dbReference type="GO" id="GO:0004135">
    <property type="term" value="F:amylo-alpha-1,6-glucosidase activity"/>
    <property type="evidence" value="ECO:0007669"/>
    <property type="project" value="InterPro"/>
</dbReference>
<dbReference type="Proteomes" id="UP000076128">
    <property type="component" value="Chromosome"/>
</dbReference>
<evidence type="ECO:0000256" key="2">
    <source>
        <dbReference type="ARBA" id="ARBA00022801"/>
    </source>
</evidence>
<dbReference type="EMBL" id="CP012661">
    <property type="protein sequence ID" value="AMY71831.1"/>
    <property type="molecule type" value="Genomic_DNA"/>
</dbReference>
<protein>
    <submittedName>
        <fullName evidence="6">Glycogen debranching enzyme</fullName>
    </submittedName>
</protein>
<dbReference type="Gene3D" id="2.60.40.10">
    <property type="entry name" value="Immunoglobulins"/>
    <property type="match status" value="1"/>
</dbReference>
<dbReference type="NCBIfam" id="TIGR02100">
    <property type="entry name" value="glgX_debranch"/>
    <property type="match status" value="1"/>
</dbReference>
<dbReference type="SUPFAM" id="SSF51445">
    <property type="entry name" value="(Trans)glycosidases"/>
    <property type="match status" value="1"/>
</dbReference>
<feature type="domain" description="Glycosyl hydrolase family 13 catalytic" evidence="5">
    <location>
        <begin position="158"/>
        <end position="587"/>
    </location>
</feature>
<keyword evidence="7" id="KW-1185">Reference proteome</keyword>
<dbReference type="SUPFAM" id="SSF51011">
    <property type="entry name" value="Glycosyl hydrolase domain"/>
    <property type="match status" value="1"/>
</dbReference>
<keyword evidence="3" id="KW-0326">Glycosidase</keyword>
<dbReference type="InterPro" id="IPR006047">
    <property type="entry name" value="GH13_cat_dom"/>
</dbReference>
<dbReference type="InterPro" id="IPR013780">
    <property type="entry name" value="Glyco_hydro_b"/>
</dbReference>
<comment type="similarity">
    <text evidence="1">Belongs to the glycosyl hydrolase 13 family.</text>
</comment>
<dbReference type="InterPro" id="IPR004193">
    <property type="entry name" value="Glyco_hydro_13_N"/>
</dbReference>
<reference evidence="6 7" key="1">
    <citation type="submission" date="2015-09" db="EMBL/GenBank/DDBJ databases">
        <title>Complete genome sequence of Defluviimonas alba cai42t isolated from an oilfield in Xinjiang.</title>
        <authorList>
            <person name="Geng S."/>
            <person name="Pan X."/>
            <person name="Wu X."/>
        </authorList>
    </citation>
    <scope>NUCLEOTIDE SEQUENCE [LARGE SCALE GENOMIC DNA]</scope>
    <source>
        <strain evidence="7">cai42</strain>
    </source>
</reference>
<dbReference type="Pfam" id="PF00128">
    <property type="entry name" value="Alpha-amylase"/>
    <property type="match status" value="1"/>
</dbReference>
<dbReference type="InterPro" id="IPR014756">
    <property type="entry name" value="Ig_E-set"/>
</dbReference>
<evidence type="ECO:0000313" key="6">
    <source>
        <dbReference type="EMBL" id="AMY71831.1"/>
    </source>
</evidence>
<evidence type="ECO:0000313" key="7">
    <source>
        <dbReference type="Proteomes" id="UP000076128"/>
    </source>
</evidence>
<name>A0A159Z8L0_9RHOB</name>
<dbReference type="CDD" id="cd11326">
    <property type="entry name" value="AmyAc_Glg_debranch"/>
    <property type="match status" value="1"/>
</dbReference>
<dbReference type="GO" id="GO:0005980">
    <property type="term" value="P:glycogen catabolic process"/>
    <property type="evidence" value="ECO:0007669"/>
    <property type="project" value="InterPro"/>
</dbReference>
<proteinExistence type="inferred from homology"/>
<dbReference type="Gene3D" id="3.20.20.80">
    <property type="entry name" value="Glycosidases"/>
    <property type="match status" value="1"/>
</dbReference>
<dbReference type="CDD" id="cd02856">
    <property type="entry name" value="E_set_GDE_Isoamylase_N"/>
    <property type="match status" value="1"/>
</dbReference>
<dbReference type="AlphaFoldDB" id="A0A159Z8L0"/>
<dbReference type="SMART" id="SM00642">
    <property type="entry name" value="Aamy"/>
    <property type="match status" value="1"/>
</dbReference>
<feature type="compositionally biased region" description="Basic and acidic residues" evidence="4">
    <location>
        <begin position="492"/>
        <end position="502"/>
    </location>
</feature>
<accession>A0A159Z8L0</accession>
<evidence type="ECO:0000259" key="5">
    <source>
        <dbReference type="SMART" id="SM00642"/>
    </source>
</evidence>
<gene>
    <name evidence="6" type="ORF">AKL17_4621</name>
</gene>
<dbReference type="Pfam" id="PF02922">
    <property type="entry name" value="CBM_48"/>
    <property type="match status" value="1"/>
</dbReference>
<sequence>MNMQSQARPAEARTIPAKLPHHGLSAGRPDPMGATWDGEGVNFAVFSADATLVELCLFSDDGRKELARIPLRERDGDVWHVYVAGLTPGTQYGFRAHGRYAPDEGFRFNPNKLLIDPYARRLSGKFRNSEALLGYMAKSTRADLSFDTRDSAFAVPKSIVTDPSFAWGEDRAPRHRRSVSVHYEAHVKGMTAQHPGVDRKRRGSFLGLCSAPVLDHLDTLGVTTVQLMPVMAHLDERFLQEKGLLNYWGYQTVGFFAPDPRFLRQGELWEFQTMVRRFHSAGIEVILDVVYNHTGEGNQLGPTVCFRGLDNRAYYRLAQNPRFYDDVTGTGNTLNLEHPAVLRLVMDSLRYWVEAMHVDGFRFDLAATLGRGPAGFDPSRGFISAIRQDPVLNRVKLVAEPWDIGPGGYQLGAFPHPFMELNDRYRDGVRRFWKGEALATADLASRLLGSAELFDHDGRGATSSVNFITSHDGFTLHDLVSYNAKHNWANGEDNRDGHEPNHSDNMGVEGPTEDAEVRAARARRKRNLLATLFLSQGTPMLLAGDEAGNSQGGNNNAYAQDNAIGWVNWDRPDKALTAFVARLAKLRREHPVLRQRLFLHALPRGTDGIPDLYWRKPCGETPSPEDWHDPAWRTLCVEIRASSFTPAYSMTDDVLFAVFNADGAAEVHLPDCLQGRGWTQILDTAQPAQADVPVAARVVQVAAQSVAVFAQCPA</sequence>
<dbReference type="InterPro" id="IPR017853">
    <property type="entry name" value="GH"/>
</dbReference>
<organism evidence="6 7">
    <name type="scientific">Frigidibacter mobilis</name>
    <dbReference type="NCBI Taxonomy" id="1335048"/>
    <lineage>
        <taxon>Bacteria</taxon>
        <taxon>Pseudomonadati</taxon>
        <taxon>Pseudomonadota</taxon>
        <taxon>Alphaproteobacteria</taxon>
        <taxon>Rhodobacterales</taxon>
        <taxon>Paracoccaceae</taxon>
        <taxon>Frigidibacter</taxon>
    </lineage>
</organism>
<dbReference type="STRING" id="1335048.AKL17_4621"/>
<dbReference type="SUPFAM" id="SSF81296">
    <property type="entry name" value="E set domains"/>
    <property type="match status" value="1"/>
</dbReference>
<feature type="region of interest" description="Disordered" evidence="4">
    <location>
        <begin position="1"/>
        <end position="30"/>
    </location>
</feature>
<evidence type="ECO:0000256" key="3">
    <source>
        <dbReference type="ARBA" id="ARBA00023295"/>
    </source>
</evidence>
<evidence type="ECO:0000256" key="1">
    <source>
        <dbReference type="ARBA" id="ARBA00008061"/>
    </source>
</evidence>
<dbReference type="InterPro" id="IPR044505">
    <property type="entry name" value="GlgX_Isoamylase_N_E_set"/>
</dbReference>
<dbReference type="KEGG" id="daa:AKL17_4621"/>
<feature type="region of interest" description="Disordered" evidence="4">
    <location>
        <begin position="490"/>
        <end position="519"/>
    </location>
</feature>